<dbReference type="InterPro" id="IPR036390">
    <property type="entry name" value="WH_DNA-bd_sf"/>
</dbReference>
<dbReference type="EMBL" id="CZQE01000021">
    <property type="protein sequence ID" value="CUS43231.1"/>
    <property type="molecule type" value="Genomic_DNA"/>
</dbReference>
<dbReference type="Gene3D" id="3.30.1490.190">
    <property type="match status" value="1"/>
</dbReference>
<dbReference type="GO" id="GO:0005829">
    <property type="term" value="C:cytosol"/>
    <property type="evidence" value="ECO:0007669"/>
    <property type="project" value="TreeGrafter"/>
</dbReference>
<dbReference type="GO" id="GO:0045892">
    <property type="term" value="P:negative regulation of DNA-templated transcription"/>
    <property type="evidence" value="ECO:0007669"/>
    <property type="project" value="TreeGrafter"/>
</dbReference>
<dbReference type="SUPFAM" id="SSF46785">
    <property type="entry name" value="Winged helix' DNA-binding domain"/>
    <property type="match status" value="1"/>
</dbReference>
<dbReference type="GO" id="GO:1900376">
    <property type="term" value="P:regulation of secondary metabolite biosynthetic process"/>
    <property type="evidence" value="ECO:0007669"/>
    <property type="project" value="TreeGrafter"/>
</dbReference>
<dbReference type="PANTHER" id="PTHR33202:SF6">
    <property type="entry name" value="ZINC UPTAKE REGULATION PROTEIN"/>
    <property type="match status" value="1"/>
</dbReference>
<protein>
    <submittedName>
        <fullName evidence="7">Zinc uptake regulation protein ZUR</fullName>
    </submittedName>
</protein>
<dbReference type="Pfam" id="PF01475">
    <property type="entry name" value="FUR"/>
    <property type="match status" value="1"/>
</dbReference>
<name>A0A160TG96_9ZZZZ</name>
<evidence type="ECO:0000313" key="7">
    <source>
        <dbReference type="EMBL" id="CUS43231.1"/>
    </source>
</evidence>
<proteinExistence type="inferred from homology"/>
<sequence>MTLMAAHHHHHEPQGADLSRVARETLEKSGEQWTTMRAHIFEALAGFDKPASAYDIAEAVSKTEGRRVAANSVYRILDLFVGANLARRVESSNAYVANAHPDCLHDCIFLVCDTCGQTTHLDNDRITSGVRSAAEAAGFSPVRPVIEVRGKCADCD</sequence>
<evidence type="ECO:0000256" key="1">
    <source>
        <dbReference type="ARBA" id="ARBA00007957"/>
    </source>
</evidence>
<dbReference type="AlphaFoldDB" id="A0A160TG96"/>
<evidence type="ECO:0000256" key="4">
    <source>
        <dbReference type="ARBA" id="ARBA00023015"/>
    </source>
</evidence>
<dbReference type="GO" id="GO:0008270">
    <property type="term" value="F:zinc ion binding"/>
    <property type="evidence" value="ECO:0007669"/>
    <property type="project" value="TreeGrafter"/>
</dbReference>
<comment type="similarity">
    <text evidence="1">Belongs to the Fur family.</text>
</comment>
<organism evidence="7">
    <name type="scientific">hydrothermal vent metagenome</name>
    <dbReference type="NCBI Taxonomy" id="652676"/>
    <lineage>
        <taxon>unclassified sequences</taxon>
        <taxon>metagenomes</taxon>
        <taxon>ecological metagenomes</taxon>
    </lineage>
</organism>
<dbReference type="PANTHER" id="PTHR33202">
    <property type="entry name" value="ZINC UPTAKE REGULATION PROTEIN"/>
    <property type="match status" value="1"/>
</dbReference>
<evidence type="ECO:0000256" key="6">
    <source>
        <dbReference type="ARBA" id="ARBA00023163"/>
    </source>
</evidence>
<dbReference type="InterPro" id="IPR043135">
    <property type="entry name" value="Fur_C"/>
</dbReference>
<keyword evidence="2" id="KW-0678">Repressor</keyword>
<dbReference type="InterPro" id="IPR036388">
    <property type="entry name" value="WH-like_DNA-bd_sf"/>
</dbReference>
<keyword evidence="5" id="KW-0238">DNA-binding</keyword>
<accession>A0A160TG96</accession>
<evidence type="ECO:0000256" key="5">
    <source>
        <dbReference type="ARBA" id="ARBA00023125"/>
    </source>
</evidence>
<dbReference type="GO" id="GO:0000976">
    <property type="term" value="F:transcription cis-regulatory region binding"/>
    <property type="evidence" value="ECO:0007669"/>
    <property type="project" value="TreeGrafter"/>
</dbReference>
<dbReference type="InterPro" id="IPR002481">
    <property type="entry name" value="FUR"/>
</dbReference>
<evidence type="ECO:0000256" key="2">
    <source>
        <dbReference type="ARBA" id="ARBA00022491"/>
    </source>
</evidence>
<dbReference type="Gene3D" id="1.10.10.10">
    <property type="entry name" value="Winged helix-like DNA-binding domain superfamily/Winged helix DNA-binding domain"/>
    <property type="match status" value="1"/>
</dbReference>
<gene>
    <name evidence="7" type="ORF">MGWOODY_Smn3585</name>
</gene>
<keyword evidence="6" id="KW-0804">Transcription</keyword>
<dbReference type="GO" id="GO:0003700">
    <property type="term" value="F:DNA-binding transcription factor activity"/>
    <property type="evidence" value="ECO:0007669"/>
    <property type="project" value="InterPro"/>
</dbReference>
<keyword evidence="3" id="KW-0862">Zinc</keyword>
<keyword evidence="4" id="KW-0805">Transcription regulation</keyword>
<evidence type="ECO:0000256" key="3">
    <source>
        <dbReference type="ARBA" id="ARBA00022833"/>
    </source>
</evidence>
<reference evidence="7" key="1">
    <citation type="submission" date="2015-10" db="EMBL/GenBank/DDBJ databases">
        <authorList>
            <person name="Gilbert D.G."/>
        </authorList>
    </citation>
    <scope>NUCLEOTIDE SEQUENCE</scope>
</reference>